<organism evidence="2 3">
    <name type="scientific">Leptospira meyeri</name>
    <dbReference type="NCBI Taxonomy" id="29508"/>
    <lineage>
        <taxon>Bacteria</taxon>
        <taxon>Pseudomonadati</taxon>
        <taxon>Spirochaetota</taxon>
        <taxon>Spirochaetia</taxon>
        <taxon>Leptospirales</taxon>
        <taxon>Leptospiraceae</taxon>
        <taxon>Leptospira</taxon>
    </lineage>
</organism>
<dbReference type="OrthoDB" id="614636at2"/>
<dbReference type="PANTHER" id="PTHR31901">
    <property type="entry name" value="GH3 DOMAIN-CONTAINING PROTEIN"/>
    <property type="match status" value="1"/>
</dbReference>
<dbReference type="InterPro" id="IPR004993">
    <property type="entry name" value="GH3"/>
</dbReference>
<name>A0A4R8MMM8_LEPME</name>
<protein>
    <submittedName>
        <fullName evidence="2">GH3 auxin-responsive promoter</fullName>
    </submittedName>
</protein>
<comment type="caution">
    <text evidence="2">The sequence shown here is derived from an EMBL/GenBank/DDBJ whole genome shotgun (WGS) entry which is preliminary data.</text>
</comment>
<dbReference type="InterPro" id="IPR055377">
    <property type="entry name" value="GH3_M"/>
</dbReference>
<dbReference type="EMBL" id="SORO01000002">
    <property type="protein sequence ID" value="TDY68684.1"/>
    <property type="molecule type" value="Genomic_DNA"/>
</dbReference>
<dbReference type="Proteomes" id="UP000294684">
    <property type="component" value="Unassembled WGS sequence"/>
</dbReference>
<dbReference type="STRING" id="1193051.LEP1GSC017_0103"/>
<accession>A0A4R8MMM8</accession>
<feature type="domain" description="GH3 middle" evidence="1">
    <location>
        <begin position="343"/>
        <end position="407"/>
    </location>
</feature>
<reference evidence="2 3" key="1">
    <citation type="submission" date="2019-03" db="EMBL/GenBank/DDBJ databases">
        <title>Genomic Encyclopedia of Archaeal and Bacterial Type Strains, Phase II (KMG-II): from individual species to whole genera.</title>
        <authorList>
            <person name="Goeker M."/>
        </authorList>
    </citation>
    <scope>NUCLEOTIDE SEQUENCE [LARGE SCALE GENOMIC DNA]</scope>
    <source>
        <strain evidence="2 3">DSM 21537</strain>
    </source>
</reference>
<sequence length="539" mass="61945">MFNLSAYLWKFSCYLGYIFFKRNLNRIEDVQLDNLRNILKNAEGTKFGEKFTIKRNWSIQEFQKQIPISEYNTYEDNLDRILKGEKNVLTKSKLRRVGLTSGSSGRVKYIPFTDLLATEFNKSISVWIYGLLSSKPKLLRGSFYFSVSPTGFPEIENEYVKIGFDVDGDYLKPWERIFADHLLVVPEWLGRIQNSDFVLYVTALRLLAAKDLTFISVWNPSFLISILELIVNKKDLLIKDLQYGKISNFENSIATKFQNQLRIHVPQRAEELGNLLEKNIQWAKVWPNLSCVSLWTDSFAENSFALLKEKLPNMNFESKGVIATEGMISIPFYTGNQGPISLLAYTSHFYEFIDKDGAVHLPQNLIVGNDYEVLLTTGGGLYRYKIGDRFLVTGYHFQVPILKFLGRNDDISDLVGEKIHEAFIGKELLPELKKYDLTASNSFLRGNLQEEKAFYELVIDMKFKNNEISELTSLLETILCHNPHYEYARKIGQLNPAKVTLSVESEKRNMGRSSTTKNRFLRSPLKTKVPSSLTSESGF</sequence>
<proteinExistence type="predicted"/>
<gene>
    <name evidence="2" type="ORF">CLV96_3202</name>
</gene>
<keyword evidence="3" id="KW-1185">Reference proteome</keyword>
<evidence type="ECO:0000313" key="2">
    <source>
        <dbReference type="EMBL" id="TDY68684.1"/>
    </source>
</evidence>
<dbReference type="Pfam" id="PF23571">
    <property type="entry name" value="GH3_M"/>
    <property type="match status" value="1"/>
</dbReference>
<dbReference type="PANTHER" id="PTHR31901:SF9">
    <property type="entry name" value="GH3 DOMAIN-CONTAINING PROTEIN"/>
    <property type="match status" value="1"/>
</dbReference>
<dbReference type="AlphaFoldDB" id="A0A4R8MMM8"/>
<evidence type="ECO:0000259" key="1">
    <source>
        <dbReference type="Pfam" id="PF23571"/>
    </source>
</evidence>
<dbReference type="Pfam" id="PF03321">
    <property type="entry name" value="GH3"/>
    <property type="match status" value="1"/>
</dbReference>
<dbReference type="GO" id="GO:0016881">
    <property type="term" value="F:acid-amino acid ligase activity"/>
    <property type="evidence" value="ECO:0007669"/>
    <property type="project" value="TreeGrafter"/>
</dbReference>
<evidence type="ECO:0000313" key="3">
    <source>
        <dbReference type="Proteomes" id="UP000294684"/>
    </source>
</evidence>
<dbReference type="GO" id="GO:0005737">
    <property type="term" value="C:cytoplasm"/>
    <property type="evidence" value="ECO:0007669"/>
    <property type="project" value="TreeGrafter"/>
</dbReference>